<dbReference type="AlphaFoldDB" id="A0A2A9HFW8"/>
<dbReference type="EC" id="2.3.3.21" evidence="8"/>
<dbReference type="Gene3D" id="3.30.160.270">
    <property type="match status" value="1"/>
</dbReference>
<dbReference type="RefSeq" id="WP_098503142.1">
    <property type="nucleotide sequence ID" value="NZ_PDJQ01000001.1"/>
</dbReference>
<evidence type="ECO:0000259" key="10">
    <source>
        <dbReference type="PROSITE" id="PS50991"/>
    </source>
</evidence>
<evidence type="ECO:0000313" key="12">
    <source>
        <dbReference type="Proteomes" id="UP000223071"/>
    </source>
</evidence>
<dbReference type="InterPro" id="IPR002034">
    <property type="entry name" value="AIPM/Hcit_synth_CS"/>
</dbReference>
<dbReference type="UniPathway" id="UPA00047">
    <property type="reaction ID" value="UER00066"/>
</dbReference>
<comment type="catalytic activity">
    <reaction evidence="7">
        <text>pyruvate + acetyl-CoA + H2O = (3R)-citramalate + CoA + H(+)</text>
        <dbReference type="Rhea" id="RHEA:19045"/>
        <dbReference type="ChEBI" id="CHEBI:15361"/>
        <dbReference type="ChEBI" id="CHEBI:15377"/>
        <dbReference type="ChEBI" id="CHEBI:15378"/>
        <dbReference type="ChEBI" id="CHEBI:30934"/>
        <dbReference type="ChEBI" id="CHEBI:57287"/>
        <dbReference type="ChEBI" id="CHEBI:57288"/>
        <dbReference type="EC" id="2.3.3.21"/>
    </reaction>
</comment>
<evidence type="ECO:0000256" key="3">
    <source>
        <dbReference type="ARBA" id="ARBA00022605"/>
    </source>
</evidence>
<dbReference type="PANTHER" id="PTHR43538:SF1">
    <property type="entry name" value="(R)-CITRAMALATE SYNTHASE"/>
    <property type="match status" value="1"/>
</dbReference>
<comment type="caution">
    <text evidence="11">The sequence shown here is derived from an EMBL/GenBank/DDBJ whole genome shotgun (WGS) entry which is preliminary data.</text>
</comment>
<dbReference type="InterPro" id="IPR000891">
    <property type="entry name" value="PYR_CT"/>
</dbReference>
<evidence type="ECO:0000256" key="9">
    <source>
        <dbReference type="RuleBase" id="RU003523"/>
    </source>
</evidence>
<dbReference type="InterPro" id="IPR005675">
    <property type="entry name" value="Citramal_synthase"/>
</dbReference>
<dbReference type="SUPFAM" id="SSF110921">
    <property type="entry name" value="2-isopropylmalate synthase LeuA, allosteric (dimerisation) domain"/>
    <property type="match status" value="1"/>
</dbReference>
<dbReference type="GO" id="GO:0009097">
    <property type="term" value="P:isoleucine biosynthetic process"/>
    <property type="evidence" value="ECO:0007669"/>
    <property type="project" value="UniProtKB-UniRule"/>
</dbReference>
<dbReference type="PANTHER" id="PTHR43538">
    <property type="entry name" value="ALPHA-IPM SYNTHASE/HOMOCITRATE SYNTHASE"/>
    <property type="match status" value="1"/>
</dbReference>
<dbReference type="PROSITE" id="PS00816">
    <property type="entry name" value="AIPM_HOMOCIT_SYNTH_2"/>
    <property type="match status" value="1"/>
</dbReference>
<dbReference type="InterPro" id="IPR036230">
    <property type="entry name" value="LeuA_allosteric_dom_sf"/>
</dbReference>
<evidence type="ECO:0000256" key="5">
    <source>
        <dbReference type="ARBA" id="ARBA00022679"/>
    </source>
</evidence>
<protein>
    <recommendedName>
        <fullName evidence="8">Citramalate synthase</fullName>
        <ecNumber evidence="8">2.3.3.21</ecNumber>
    </recommendedName>
</protein>
<keyword evidence="4" id="KW-0412">Isoleucine biosynthesis</keyword>
<dbReference type="GO" id="GO:0003852">
    <property type="term" value="F:2-isopropylmalate synthase activity"/>
    <property type="evidence" value="ECO:0007669"/>
    <property type="project" value="InterPro"/>
</dbReference>
<dbReference type="PROSITE" id="PS50991">
    <property type="entry name" value="PYR_CT"/>
    <property type="match status" value="1"/>
</dbReference>
<dbReference type="Gene3D" id="3.20.20.70">
    <property type="entry name" value="Aldolase class I"/>
    <property type="match status" value="1"/>
</dbReference>
<dbReference type="SUPFAM" id="SSF51569">
    <property type="entry name" value="Aldolase"/>
    <property type="match status" value="1"/>
</dbReference>
<dbReference type="InterPro" id="IPR013709">
    <property type="entry name" value="2-isopropylmalate_synth_dimer"/>
</dbReference>
<keyword evidence="5 9" id="KW-0808">Transferase</keyword>
<accession>A0A2A9HFW8</accession>
<dbReference type="CDD" id="cd07941">
    <property type="entry name" value="DRE_TIM_LeuA3"/>
    <property type="match status" value="1"/>
</dbReference>
<evidence type="ECO:0000256" key="2">
    <source>
        <dbReference type="ARBA" id="ARBA00006154"/>
    </source>
</evidence>
<feature type="domain" description="Pyruvate carboxyltransferase" evidence="10">
    <location>
        <begin position="6"/>
        <end position="269"/>
    </location>
</feature>
<dbReference type="InterPro" id="IPR054691">
    <property type="entry name" value="LeuA/HCS_post-cat"/>
</dbReference>
<dbReference type="EMBL" id="PDJQ01000001">
    <property type="protein sequence ID" value="PFG73699.1"/>
    <property type="molecule type" value="Genomic_DNA"/>
</dbReference>
<dbReference type="Pfam" id="PF22617">
    <property type="entry name" value="HCS_D2"/>
    <property type="match status" value="1"/>
</dbReference>
<comment type="similarity">
    <text evidence="2 9">Belongs to the alpha-IPM synthase/homocitrate synthase family.</text>
</comment>
<evidence type="ECO:0000256" key="8">
    <source>
        <dbReference type="NCBIfam" id="TIGR00977"/>
    </source>
</evidence>
<dbReference type="Pfam" id="PF08502">
    <property type="entry name" value="LeuA_dimer"/>
    <property type="match status" value="1"/>
</dbReference>
<sequence length="527" mass="57998">MPTDRVQLYDTTLRDGSQMEGISLSVEDKIRITKKLDELGFEWIEGGFPGSNPKDAEYFRRLREVKLRNAKVSAFGGTRKPNTTCETDANIQSMVAADTPGVTLVGKASLYQATEILETTPEENLAMIADTVRYFKQLGKTVFFDAEHFFDGFYGDPDYSLQCLVTAARAGADALVLCDTNGGMTTRRMLQAIEAVQQRIKDVRLGIHLHNDAGLAVANSLHAVEAGVWQVQGCVNGYGERCGNADILTIAANLKLKYGIDVLDDEQLARLTEVANYVAELANMALNPQTPYVGASAFAHKAGYHVAGIIKDERAYQHVDPALVGNRSRVLVSELSGQRNLLVKLKEAGLDFLSQEEIRRLLEVVKEREAQGYQYEGAEASFEMLVRRSLPGYQPPFELEDFVIVERRRVRKGDGANEMLAEAMVKLNINGETVHTAHEGNGPVNALDGAVRKALNPLFPQLEQVKLVDYKVRILDSQSATGARVRVLIESTDGTRHWTTVGSSTDIIEASWLALADALEYALTTEG</sequence>
<keyword evidence="6" id="KW-0100">Branched-chain amino acid biosynthesis</keyword>
<name>A0A2A9HFW8_TEPT2</name>
<dbReference type="InterPro" id="IPR013785">
    <property type="entry name" value="Aldolase_TIM"/>
</dbReference>
<comment type="pathway">
    <text evidence="1">Amino-acid biosynthesis; L-isoleucine biosynthesis; 2-oxobutanoate from pyruvate: step 1/3.</text>
</comment>
<dbReference type="Proteomes" id="UP000223071">
    <property type="component" value="Unassembled WGS sequence"/>
</dbReference>
<evidence type="ECO:0000256" key="4">
    <source>
        <dbReference type="ARBA" id="ARBA00022624"/>
    </source>
</evidence>
<dbReference type="GO" id="GO:0009098">
    <property type="term" value="P:L-leucine biosynthetic process"/>
    <property type="evidence" value="ECO:0007669"/>
    <property type="project" value="InterPro"/>
</dbReference>
<dbReference type="SMART" id="SM00917">
    <property type="entry name" value="LeuA_dimer"/>
    <property type="match status" value="1"/>
</dbReference>
<evidence type="ECO:0000256" key="7">
    <source>
        <dbReference type="ARBA" id="ARBA00048263"/>
    </source>
</evidence>
<evidence type="ECO:0000256" key="1">
    <source>
        <dbReference type="ARBA" id="ARBA00004743"/>
    </source>
</evidence>
<keyword evidence="3" id="KW-0028">Amino-acid biosynthesis</keyword>
<reference evidence="11 12" key="1">
    <citation type="submission" date="2017-09" db="EMBL/GenBank/DDBJ databases">
        <title>Sequencing the genomes of two abundant thermophiles in Great Basin hot springs: Thermocrinis jamiesonii and novel Chloroflexi Thermoflexus hugenholtzii.</title>
        <authorList>
            <person name="Hedlund B."/>
        </authorList>
    </citation>
    <scope>NUCLEOTIDE SEQUENCE [LARGE SCALE GENOMIC DNA]</scope>
    <source>
        <strain evidence="11 12">G233</strain>
    </source>
</reference>
<dbReference type="GO" id="GO:0043714">
    <property type="term" value="F:(R)-citramalate synthase activity"/>
    <property type="evidence" value="ECO:0007669"/>
    <property type="project" value="UniProtKB-UniRule"/>
</dbReference>
<evidence type="ECO:0000256" key="6">
    <source>
        <dbReference type="ARBA" id="ARBA00023304"/>
    </source>
</evidence>
<dbReference type="NCBIfam" id="TIGR00977">
    <property type="entry name" value="citramal_synth"/>
    <property type="match status" value="1"/>
</dbReference>
<dbReference type="Gene3D" id="1.10.238.260">
    <property type="match status" value="1"/>
</dbReference>
<dbReference type="Pfam" id="PF00682">
    <property type="entry name" value="HMGL-like"/>
    <property type="match status" value="1"/>
</dbReference>
<keyword evidence="12" id="KW-1185">Reference proteome</keyword>
<proteinExistence type="inferred from homology"/>
<dbReference type="PROSITE" id="PS00815">
    <property type="entry name" value="AIPM_HOMOCIT_SYNTH_1"/>
    <property type="match status" value="1"/>
</dbReference>
<organism evidence="11 12">
    <name type="scientific">Tepidiforma thermophila (strain KCTC 52669 / CGMCC 1.13589 / G233)</name>
    <dbReference type="NCBI Taxonomy" id="2761530"/>
    <lineage>
        <taxon>Bacteria</taxon>
        <taxon>Bacillati</taxon>
        <taxon>Chloroflexota</taxon>
        <taxon>Tepidiformia</taxon>
        <taxon>Tepidiformales</taxon>
        <taxon>Tepidiformaceae</taxon>
        <taxon>Tepidiforma</taxon>
    </lineage>
</organism>
<evidence type="ECO:0000313" key="11">
    <source>
        <dbReference type="EMBL" id="PFG73699.1"/>
    </source>
</evidence>
<gene>
    <name evidence="11" type="ORF">A9A59_0901</name>
</gene>